<gene>
    <name evidence="2" type="ORF">DL240_08965</name>
</gene>
<dbReference type="RefSeq" id="WP_111729537.1">
    <property type="nucleotide sequence ID" value="NZ_QHKO01000003.1"/>
</dbReference>
<dbReference type="Gene3D" id="3.10.450.50">
    <property type="match status" value="1"/>
</dbReference>
<name>A0A328C672_9DELT</name>
<evidence type="ECO:0000313" key="2">
    <source>
        <dbReference type="EMBL" id="RAL23009.1"/>
    </source>
</evidence>
<evidence type="ECO:0000313" key="3">
    <source>
        <dbReference type="Proteomes" id="UP000249169"/>
    </source>
</evidence>
<feature type="domain" description="YchJ-like middle NTF2-like" evidence="1">
    <location>
        <begin position="29"/>
        <end position="139"/>
    </location>
</feature>
<organism evidence="2 3">
    <name type="scientific">Lujinxingia litoralis</name>
    <dbReference type="NCBI Taxonomy" id="2211119"/>
    <lineage>
        <taxon>Bacteria</taxon>
        <taxon>Deltaproteobacteria</taxon>
        <taxon>Bradymonadales</taxon>
        <taxon>Lujinxingiaceae</taxon>
        <taxon>Lujinxingia</taxon>
    </lineage>
</organism>
<evidence type="ECO:0000259" key="1">
    <source>
        <dbReference type="Pfam" id="PF17775"/>
    </source>
</evidence>
<comment type="caution">
    <text evidence="2">The sequence shown here is derived from an EMBL/GenBank/DDBJ whole genome shotgun (WGS) entry which is preliminary data.</text>
</comment>
<dbReference type="Pfam" id="PF17775">
    <property type="entry name" value="YchJ_M-like"/>
    <property type="match status" value="1"/>
</dbReference>
<sequence length="146" mass="16777">MRRRTCPCSSNQPAALCCGKYHRGLPAPNPEALMRSRFSAYARGLVDYVIDTTLPESPQAKPERASWRRELLAYCKATDFVELRVLHTEWEPGQSEGFVTFKATLIQDRQPFSFTERSRFELKTLPGQKGDPRWYYAEGEELEEGV</sequence>
<dbReference type="SUPFAM" id="SSF54427">
    <property type="entry name" value="NTF2-like"/>
    <property type="match status" value="1"/>
</dbReference>
<dbReference type="PANTHER" id="PTHR33747:SF1">
    <property type="entry name" value="ADENYLATE CYCLASE-ASSOCIATED CAP C-TERMINAL DOMAIN-CONTAINING PROTEIN"/>
    <property type="match status" value="1"/>
</dbReference>
<dbReference type="EMBL" id="QHKO01000003">
    <property type="protein sequence ID" value="RAL23009.1"/>
    <property type="molecule type" value="Genomic_DNA"/>
</dbReference>
<reference evidence="2 3" key="1">
    <citation type="submission" date="2018-05" db="EMBL/GenBank/DDBJ databases">
        <title>Lujinxingia marina gen. nov. sp. nov., a new facultative anaerobic member of the class Deltaproteobacteria, and proposal of Lujinxingaceae fam. nov.</title>
        <authorList>
            <person name="Li C.-M."/>
        </authorList>
    </citation>
    <scope>NUCLEOTIDE SEQUENCE [LARGE SCALE GENOMIC DNA]</scope>
    <source>
        <strain evidence="2 3">B210</strain>
    </source>
</reference>
<dbReference type="InterPro" id="IPR032710">
    <property type="entry name" value="NTF2-like_dom_sf"/>
</dbReference>
<dbReference type="PANTHER" id="PTHR33747">
    <property type="entry name" value="UPF0225 PROTEIN SCO1677"/>
    <property type="match status" value="1"/>
</dbReference>
<dbReference type="AlphaFoldDB" id="A0A328C672"/>
<dbReference type="OrthoDB" id="21421at2"/>
<protein>
    <recommendedName>
        <fullName evidence="1">YchJ-like middle NTF2-like domain-containing protein</fullName>
    </recommendedName>
</protein>
<dbReference type="Proteomes" id="UP000249169">
    <property type="component" value="Unassembled WGS sequence"/>
</dbReference>
<dbReference type="InterPro" id="IPR048469">
    <property type="entry name" value="YchJ-like_M"/>
</dbReference>
<keyword evidence="3" id="KW-1185">Reference proteome</keyword>
<accession>A0A328C672</accession>
<proteinExistence type="predicted"/>